<keyword evidence="4 5" id="KW-0539">Nucleus</keyword>
<proteinExistence type="predicted"/>
<evidence type="ECO:0000259" key="6">
    <source>
        <dbReference type="PROSITE" id="PS50071"/>
    </source>
</evidence>
<dbReference type="GO" id="GO:0000987">
    <property type="term" value="F:cis-regulatory region sequence-specific DNA binding"/>
    <property type="evidence" value="ECO:0007669"/>
    <property type="project" value="UniProtKB-ARBA"/>
</dbReference>
<dbReference type="SMART" id="SM00389">
    <property type="entry name" value="HOX"/>
    <property type="match status" value="1"/>
</dbReference>
<evidence type="ECO:0000256" key="2">
    <source>
        <dbReference type="ARBA" id="ARBA00023125"/>
    </source>
</evidence>
<accession>A0AAV6TTC4</accession>
<protein>
    <recommendedName>
        <fullName evidence="6">Homeobox domain-containing protein</fullName>
    </recommendedName>
</protein>
<dbReference type="Gene3D" id="1.10.10.60">
    <property type="entry name" value="Homeodomain-like"/>
    <property type="match status" value="1"/>
</dbReference>
<reference evidence="7 8" key="1">
    <citation type="journal article" date="2022" name="Nat. Ecol. Evol.">
        <title>A masculinizing supergene underlies an exaggerated male reproductive morph in a spider.</title>
        <authorList>
            <person name="Hendrickx F."/>
            <person name="De Corte Z."/>
            <person name="Sonet G."/>
            <person name="Van Belleghem S.M."/>
            <person name="Kostlbacher S."/>
            <person name="Vangestel C."/>
        </authorList>
    </citation>
    <scope>NUCLEOTIDE SEQUENCE [LARGE SCALE GENOMIC DNA]</scope>
    <source>
        <strain evidence="7">W744_W776</strain>
    </source>
</reference>
<dbReference type="CDD" id="cd00086">
    <property type="entry name" value="homeodomain"/>
    <property type="match status" value="1"/>
</dbReference>
<dbReference type="GO" id="GO:0005634">
    <property type="term" value="C:nucleus"/>
    <property type="evidence" value="ECO:0007669"/>
    <property type="project" value="UniProtKB-SubCell"/>
</dbReference>
<keyword evidence="2 5" id="KW-0238">DNA-binding</keyword>
<dbReference type="GO" id="GO:0001654">
    <property type="term" value="P:eye development"/>
    <property type="evidence" value="ECO:0007669"/>
    <property type="project" value="UniProtKB-ARBA"/>
</dbReference>
<dbReference type="Pfam" id="PF05920">
    <property type="entry name" value="Homeobox_KN"/>
    <property type="match status" value="1"/>
</dbReference>
<dbReference type="EMBL" id="JAFNEN010001045">
    <property type="protein sequence ID" value="KAG8175245.1"/>
    <property type="molecule type" value="Genomic_DNA"/>
</dbReference>
<evidence type="ECO:0000313" key="7">
    <source>
        <dbReference type="EMBL" id="KAG8175245.1"/>
    </source>
</evidence>
<keyword evidence="8" id="KW-1185">Reference proteome</keyword>
<evidence type="ECO:0000313" key="8">
    <source>
        <dbReference type="Proteomes" id="UP000827092"/>
    </source>
</evidence>
<dbReference type="InterPro" id="IPR008422">
    <property type="entry name" value="KN_HD"/>
</dbReference>
<evidence type="ECO:0000256" key="4">
    <source>
        <dbReference type="ARBA" id="ARBA00023242"/>
    </source>
</evidence>
<feature type="domain" description="Homeobox" evidence="6">
    <location>
        <begin position="48"/>
        <end position="111"/>
    </location>
</feature>
<evidence type="ECO:0000256" key="5">
    <source>
        <dbReference type="PROSITE-ProRule" id="PRU00108"/>
    </source>
</evidence>
<dbReference type="GO" id="GO:0048646">
    <property type="term" value="P:anatomical structure formation involved in morphogenesis"/>
    <property type="evidence" value="ECO:0007669"/>
    <property type="project" value="UniProtKB-ARBA"/>
</dbReference>
<name>A0AAV6TTC4_9ARAC</name>
<comment type="subcellular location">
    <subcellularLocation>
        <location evidence="1 5">Nucleus</location>
    </subcellularLocation>
</comment>
<dbReference type="InterPro" id="IPR050224">
    <property type="entry name" value="TALE_homeobox"/>
</dbReference>
<sequence length="158" mass="18117">MEWQQKVRCVSLEVYNWEDILDQIEKADFSNYSIFTMSSTRKSSGDRTSSGSKRRNFSEGQTAVLKGWLNANLGHPYPTESEKLVLARKADLSKNQVNDYYTNARRRTYLKMCEERGIVPVKRKQNSKSSTSDGEKENDYSVALILLSLNSNFNLINS</sequence>
<feature type="DNA-binding region" description="Homeobox" evidence="5">
    <location>
        <begin position="50"/>
        <end position="112"/>
    </location>
</feature>
<comment type="caution">
    <text evidence="7">The sequence shown here is derived from an EMBL/GenBank/DDBJ whole genome shotgun (WGS) entry which is preliminary data.</text>
</comment>
<dbReference type="PROSITE" id="PS50071">
    <property type="entry name" value="HOMEOBOX_2"/>
    <property type="match status" value="1"/>
</dbReference>
<dbReference type="AlphaFoldDB" id="A0AAV6TTC4"/>
<dbReference type="PANTHER" id="PTHR11850">
    <property type="entry name" value="HOMEOBOX PROTEIN TRANSCRIPTION FACTORS"/>
    <property type="match status" value="1"/>
</dbReference>
<organism evidence="7 8">
    <name type="scientific">Oedothorax gibbosus</name>
    <dbReference type="NCBI Taxonomy" id="931172"/>
    <lineage>
        <taxon>Eukaryota</taxon>
        <taxon>Metazoa</taxon>
        <taxon>Ecdysozoa</taxon>
        <taxon>Arthropoda</taxon>
        <taxon>Chelicerata</taxon>
        <taxon>Arachnida</taxon>
        <taxon>Araneae</taxon>
        <taxon>Araneomorphae</taxon>
        <taxon>Entelegynae</taxon>
        <taxon>Araneoidea</taxon>
        <taxon>Linyphiidae</taxon>
        <taxon>Erigoninae</taxon>
        <taxon>Oedothorax</taxon>
    </lineage>
</organism>
<dbReference type="GO" id="GO:0006355">
    <property type="term" value="P:regulation of DNA-templated transcription"/>
    <property type="evidence" value="ECO:0007669"/>
    <property type="project" value="InterPro"/>
</dbReference>
<dbReference type="InterPro" id="IPR001356">
    <property type="entry name" value="HD"/>
</dbReference>
<dbReference type="InterPro" id="IPR009057">
    <property type="entry name" value="Homeodomain-like_sf"/>
</dbReference>
<dbReference type="Proteomes" id="UP000827092">
    <property type="component" value="Unassembled WGS sequence"/>
</dbReference>
<gene>
    <name evidence="7" type="ORF">JTE90_019403</name>
</gene>
<dbReference type="SUPFAM" id="SSF46689">
    <property type="entry name" value="Homeodomain-like"/>
    <property type="match status" value="1"/>
</dbReference>
<evidence type="ECO:0000256" key="1">
    <source>
        <dbReference type="ARBA" id="ARBA00004123"/>
    </source>
</evidence>
<keyword evidence="3 5" id="KW-0371">Homeobox</keyword>
<evidence type="ECO:0000256" key="3">
    <source>
        <dbReference type="ARBA" id="ARBA00023155"/>
    </source>
</evidence>